<keyword evidence="3" id="KW-1185">Reference proteome</keyword>
<dbReference type="Pfam" id="PF24462">
    <property type="entry name" value="Ig_F54D1_6"/>
    <property type="match status" value="1"/>
</dbReference>
<dbReference type="EMBL" id="UYSL01002965">
    <property type="protein sequence ID" value="VDL66126.1"/>
    <property type="molecule type" value="Genomic_DNA"/>
</dbReference>
<protein>
    <submittedName>
        <fullName evidence="4">Phage protein</fullName>
    </submittedName>
</protein>
<accession>A0A0N4XJ34</accession>
<reference evidence="2 3" key="2">
    <citation type="submission" date="2018-11" db="EMBL/GenBank/DDBJ databases">
        <authorList>
            <consortium name="Pathogen Informatics"/>
        </authorList>
    </citation>
    <scope>NUCLEOTIDE SEQUENCE [LARGE SCALE GENOMIC DNA]</scope>
</reference>
<dbReference type="AlphaFoldDB" id="A0A0N4XJ34"/>
<reference evidence="4" key="1">
    <citation type="submission" date="2017-02" db="UniProtKB">
        <authorList>
            <consortium name="WormBaseParasite"/>
        </authorList>
    </citation>
    <scope>IDENTIFICATION</scope>
</reference>
<sequence length="91" mass="10374">MMIYPNIVNMLGEMTVDVNALCLDRTQTYIMMIEEREVATCTVLNAAIARCSLPKIYDWGTKTVYFQPQSRGANDDKAFVGYIYFGGLYRV</sequence>
<name>A0A0N4XJ34_NIPBR</name>
<gene>
    <name evidence="2" type="ORF">NBR_LOCUS2537</name>
</gene>
<dbReference type="Proteomes" id="UP000271162">
    <property type="component" value="Unassembled WGS sequence"/>
</dbReference>
<dbReference type="STRING" id="27835.A0A0N4XJ34"/>
<evidence type="ECO:0000313" key="2">
    <source>
        <dbReference type="EMBL" id="VDL66126.1"/>
    </source>
</evidence>
<dbReference type="InterPro" id="IPR057018">
    <property type="entry name" value="F54D1_6-like_Ig-like"/>
</dbReference>
<organism evidence="4">
    <name type="scientific">Nippostrongylus brasiliensis</name>
    <name type="common">Rat hookworm</name>
    <dbReference type="NCBI Taxonomy" id="27835"/>
    <lineage>
        <taxon>Eukaryota</taxon>
        <taxon>Metazoa</taxon>
        <taxon>Ecdysozoa</taxon>
        <taxon>Nematoda</taxon>
        <taxon>Chromadorea</taxon>
        <taxon>Rhabditida</taxon>
        <taxon>Rhabditina</taxon>
        <taxon>Rhabditomorpha</taxon>
        <taxon>Strongyloidea</taxon>
        <taxon>Heligmosomidae</taxon>
        <taxon>Nippostrongylus</taxon>
    </lineage>
</organism>
<proteinExistence type="predicted"/>
<dbReference type="WBParaSite" id="NBR_0000253601-mRNA-1">
    <property type="protein sequence ID" value="NBR_0000253601-mRNA-1"/>
    <property type="gene ID" value="NBR_0000253601"/>
</dbReference>
<feature type="domain" description="F54D1.6-like Ig-like" evidence="1">
    <location>
        <begin position="1"/>
        <end position="86"/>
    </location>
</feature>
<evidence type="ECO:0000313" key="3">
    <source>
        <dbReference type="Proteomes" id="UP000271162"/>
    </source>
</evidence>
<evidence type="ECO:0000313" key="4">
    <source>
        <dbReference type="WBParaSite" id="NBR_0000253601-mRNA-1"/>
    </source>
</evidence>
<evidence type="ECO:0000259" key="1">
    <source>
        <dbReference type="Pfam" id="PF24462"/>
    </source>
</evidence>